<organism evidence="2 3">
    <name type="scientific">Polarella glacialis</name>
    <name type="common">Dinoflagellate</name>
    <dbReference type="NCBI Taxonomy" id="89957"/>
    <lineage>
        <taxon>Eukaryota</taxon>
        <taxon>Sar</taxon>
        <taxon>Alveolata</taxon>
        <taxon>Dinophyceae</taxon>
        <taxon>Suessiales</taxon>
        <taxon>Suessiaceae</taxon>
        <taxon>Polarella</taxon>
    </lineage>
</organism>
<accession>A0A813GFW5</accession>
<name>A0A813GFW5_POLGL</name>
<feature type="compositionally biased region" description="Acidic residues" evidence="1">
    <location>
        <begin position="23"/>
        <end position="37"/>
    </location>
</feature>
<evidence type="ECO:0000256" key="1">
    <source>
        <dbReference type="SAM" id="MobiDB-lite"/>
    </source>
</evidence>
<evidence type="ECO:0000313" key="2">
    <source>
        <dbReference type="EMBL" id="CAE8623843.1"/>
    </source>
</evidence>
<dbReference type="AlphaFoldDB" id="A0A813GFW5"/>
<proteinExistence type="predicted"/>
<keyword evidence="3" id="KW-1185">Reference proteome</keyword>
<feature type="region of interest" description="Disordered" evidence="1">
    <location>
        <begin position="1"/>
        <end position="39"/>
    </location>
</feature>
<protein>
    <submittedName>
        <fullName evidence="2">Uncharacterized protein</fullName>
    </submittedName>
</protein>
<comment type="caution">
    <text evidence="2">The sequence shown here is derived from an EMBL/GenBank/DDBJ whole genome shotgun (WGS) entry which is preliminary data.</text>
</comment>
<evidence type="ECO:0000313" key="3">
    <source>
        <dbReference type="Proteomes" id="UP000654075"/>
    </source>
</evidence>
<gene>
    <name evidence="2" type="ORF">PGLA1383_LOCUS41053</name>
</gene>
<dbReference type="EMBL" id="CAJNNV010028255">
    <property type="protein sequence ID" value="CAE8623843.1"/>
    <property type="molecule type" value="Genomic_DNA"/>
</dbReference>
<dbReference type="OrthoDB" id="419404at2759"/>
<sequence>YPAVSNMRAPAQYSLDCDAPPPEPEDQADADPVDQEPQDFLSAAGLAVEAS</sequence>
<feature type="non-terminal residue" evidence="2">
    <location>
        <position position="1"/>
    </location>
</feature>
<reference evidence="2" key="1">
    <citation type="submission" date="2021-02" db="EMBL/GenBank/DDBJ databases">
        <authorList>
            <person name="Dougan E. K."/>
            <person name="Rhodes N."/>
            <person name="Thang M."/>
            <person name="Chan C."/>
        </authorList>
    </citation>
    <scope>NUCLEOTIDE SEQUENCE</scope>
</reference>
<dbReference type="Proteomes" id="UP000654075">
    <property type="component" value="Unassembled WGS sequence"/>
</dbReference>